<dbReference type="GO" id="GO:0005576">
    <property type="term" value="C:extracellular region"/>
    <property type="evidence" value="ECO:0007669"/>
    <property type="project" value="InterPro"/>
</dbReference>
<evidence type="ECO:0000256" key="6">
    <source>
        <dbReference type="SAM" id="MobiDB-lite"/>
    </source>
</evidence>
<dbReference type="InterPro" id="IPR036508">
    <property type="entry name" value="Chitin-bd_dom_sf"/>
</dbReference>
<sequence length="259" mass="27053">MLDKHAILIPILLAFSLFQGSSAAGHDLRQKVLPKAAFRLQTADFVCPGSDGFYGIPGGTYYACVGGTPIQQECPANEVFDPEIKHCVPLAEASCNNGQTTASTTTVSSTTTRTTPTTSVTTPPTISTTKSTTTTPSGGFTCPAPDGFFPIPGTCDSPYYICVGGVPTLTACPGETIFDPQTNTCVAPEDASCSETFTCPTPEGFYPIPGTCGSDFYVCVSGSPYISTCPNGNVFDPETLICTPPDQATCSNLFVKKSK</sequence>
<dbReference type="SMART" id="SM00494">
    <property type="entry name" value="ChtBD2"/>
    <property type="match status" value="3"/>
</dbReference>
<dbReference type="InParanoid" id="E9H1M1"/>
<keyword evidence="5" id="KW-0325">Glycoprotein</keyword>
<feature type="chain" id="PRO_5003237652" description="Chitin-binding type-2 domain-containing protein" evidence="7">
    <location>
        <begin position="24"/>
        <end position="259"/>
    </location>
</feature>
<feature type="signal peptide" evidence="7">
    <location>
        <begin position="1"/>
        <end position="23"/>
    </location>
</feature>
<evidence type="ECO:0000259" key="8">
    <source>
        <dbReference type="PROSITE" id="PS50940"/>
    </source>
</evidence>
<dbReference type="PANTHER" id="PTHR23301">
    <property type="entry name" value="CHITIN BINDING PERITROPHIN-A"/>
    <property type="match status" value="1"/>
</dbReference>
<dbReference type="InterPro" id="IPR002557">
    <property type="entry name" value="Chitin-bd_dom"/>
</dbReference>
<evidence type="ECO:0000256" key="1">
    <source>
        <dbReference type="ARBA" id="ARBA00022669"/>
    </source>
</evidence>
<keyword evidence="2 7" id="KW-0732">Signal</keyword>
<dbReference type="OrthoDB" id="6020543at2759"/>
<evidence type="ECO:0000256" key="4">
    <source>
        <dbReference type="ARBA" id="ARBA00023157"/>
    </source>
</evidence>
<feature type="domain" description="Chitin-binding type-2" evidence="8">
    <location>
        <begin position="44"/>
        <end position="97"/>
    </location>
</feature>
<accession>E9H1M1</accession>
<dbReference type="eggNOG" id="ENOG502SE4V">
    <property type="taxonomic scope" value="Eukaryota"/>
</dbReference>
<evidence type="ECO:0000313" key="10">
    <source>
        <dbReference type="Proteomes" id="UP000000305"/>
    </source>
</evidence>
<evidence type="ECO:0000256" key="3">
    <source>
        <dbReference type="ARBA" id="ARBA00022737"/>
    </source>
</evidence>
<protein>
    <recommendedName>
        <fullName evidence="8">Chitin-binding type-2 domain-containing protein</fullName>
    </recommendedName>
</protein>
<dbReference type="SUPFAM" id="SSF57625">
    <property type="entry name" value="Invertebrate chitin-binding proteins"/>
    <property type="match status" value="3"/>
</dbReference>
<keyword evidence="10" id="KW-1185">Reference proteome</keyword>
<feature type="region of interest" description="Disordered" evidence="6">
    <location>
        <begin position="99"/>
        <end position="132"/>
    </location>
</feature>
<proteinExistence type="predicted"/>
<feature type="domain" description="Chitin-binding type-2" evidence="8">
    <location>
        <begin position="139"/>
        <end position="195"/>
    </location>
</feature>
<feature type="domain" description="Chitin-binding type-2" evidence="8">
    <location>
        <begin position="196"/>
        <end position="252"/>
    </location>
</feature>
<dbReference type="OMA" id="QECPANE"/>
<dbReference type="AlphaFoldDB" id="E9H1M1"/>
<dbReference type="HOGENOM" id="CLU_107303_0_0_1"/>
<keyword evidence="4" id="KW-1015">Disulfide bond</keyword>
<dbReference type="PhylomeDB" id="E9H1M1"/>
<reference evidence="9 10" key="1">
    <citation type="journal article" date="2011" name="Science">
        <title>The ecoresponsive genome of Daphnia pulex.</title>
        <authorList>
            <person name="Colbourne J.K."/>
            <person name="Pfrender M.E."/>
            <person name="Gilbert D."/>
            <person name="Thomas W.K."/>
            <person name="Tucker A."/>
            <person name="Oakley T.H."/>
            <person name="Tokishita S."/>
            <person name="Aerts A."/>
            <person name="Arnold G.J."/>
            <person name="Basu M.K."/>
            <person name="Bauer D.J."/>
            <person name="Caceres C.E."/>
            <person name="Carmel L."/>
            <person name="Casola C."/>
            <person name="Choi J.H."/>
            <person name="Detter J.C."/>
            <person name="Dong Q."/>
            <person name="Dusheyko S."/>
            <person name="Eads B.D."/>
            <person name="Frohlich T."/>
            <person name="Geiler-Samerotte K.A."/>
            <person name="Gerlach D."/>
            <person name="Hatcher P."/>
            <person name="Jogdeo S."/>
            <person name="Krijgsveld J."/>
            <person name="Kriventseva E.V."/>
            <person name="Kultz D."/>
            <person name="Laforsch C."/>
            <person name="Lindquist E."/>
            <person name="Lopez J."/>
            <person name="Manak J.R."/>
            <person name="Muller J."/>
            <person name="Pangilinan J."/>
            <person name="Patwardhan R.P."/>
            <person name="Pitluck S."/>
            <person name="Pritham E.J."/>
            <person name="Rechtsteiner A."/>
            <person name="Rho M."/>
            <person name="Rogozin I.B."/>
            <person name="Sakarya O."/>
            <person name="Salamov A."/>
            <person name="Schaack S."/>
            <person name="Shapiro H."/>
            <person name="Shiga Y."/>
            <person name="Skalitzky C."/>
            <person name="Smith Z."/>
            <person name="Souvorov A."/>
            <person name="Sung W."/>
            <person name="Tang Z."/>
            <person name="Tsuchiya D."/>
            <person name="Tu H."/>
            <person name="Vos H."/>
            <person name="Wang M."/>
            <person name="Wolf Y.I."/>
            <person name="Yamagata H."/>
            <person name="Yamada T."/>
            <person name="Ye Y."/>
            <person name="Shaw J.R."/>
            <person name="Andrews J."/>
            <person name="Crease T.J."/>
            <person name="Tang H."/>
            <person name="Lucas S.M."/>
            <person name="Robertson H.M."/>
            <person name="Bork P."/>
            <person name="Koonin E.V."/>
            <person name="Zdobnov E.M."/>
            <person name="Grigoriev I.V."/>
            <person name="Lynch M."/>
            <person name="Boore J.L."/>
        </authorList>
    </citation>
    <scope>NUCLEOTIDE SEQUENCE [LARGE SCALE GENOMIC DNA]</scope>
</reference>
<dbReference type="GO" id="GO:0030312">
    <property type="term" value="C:external encapsulating structure"/>
    <property type="evidence" value="ECO:0000318"/>
    <property type="project" value="GO_Central"/>
</dbReference>
<evidence type="ECO:0000256" key="7">
    <source>
        <dbReference type="SAM" id="SignalP"/>
    </source>
</evidence>
<organism evidence="9 10">
    <name type="scientific">Daphnia pulex</name>
    <name type="common">Water flea</name>
    <dbReference type="NCBI Taxonomy" id="6669"/>
    <lineage>
        <taxon>Eukaryota</taxon>
        <taxon>Metazoa</taxon>
        <taxon>Ecdysozoa</taxon>
        <taxon>Arthropoda</taxon>
        <taxon>Crustacea</taxon>
        <taxon>Branchiopoda</taxon>
        <taxon>Diplostraca</taxon>
        <taxon>Cladocera</taxon>
        <taxon>Anomopoda</taxon>
        <taxon>Daphniidae</taxon>
        <taxon>Daphnia</taxon>
    </lineage>
</organism>
<evidence type="ECO:0000313" key="9">
    <source>
        <dbReference type="EMBL" id="EFX74479.1"/>
    </source>
</evidence>
<dbReference type="Proteomes" id="UP000000305">
    <property type="component" value="Unassembled WGS sequence"/>
</dbReference>
<dbReference type="Pfam" id="PF01607">
    <property type="entry name" value="CBM_14"/>
    <property type="match status" value="3"/>
</dbReference>
<dbReference type="Gene3D" id="2.170.140.10">
    <property type="entry name" value="Chitin binding domain"/>
    <property type="match status" value="3"/>
</dbReference>
<feature type="compositionally biased region" description="Low complexity" evidence="6">
    <location>
        <begin position="100"/>
        <end position="132"/>
    </location>
</feature>
<evidence type="ECO:0000256" key="2">
    <source>
        <dbReference type="ARBA" id="ARBA00022729"/>
    </source>
</evidence>
<dbReference type="GO" id="GO:0008061">
    <property type="term" value="F:chitin binding"/>
    <property type="evidence" value="ECO:0000318"/>
    <property type="project" value="GO_Central"/>
</dbReference>
<dbReference type="STRING" id="6669.E9H1M1"/>
<evidence type="ECO:0000256" key="5">
    <source>
        <dbReference type="ARBA" id="ARBA00023180"/>
    </source>
</evidence>
<gene>
    <name evidence="9" type="ORF">DAPPUDRAFT_226709</name>
</gene>
<dbReference type="InterPro" id="IPR051940">
    <property type="entry name" value="Chitin_bind-dev_reg"/>
</dbReference>
<dbReference type="EMBL" id="GL732583">
    <property type="protein sequence ID" value="EFX74479.1"/>
    <property type="molecule type" value="Genomic_DNA"/>
</dbReference>
<dbReference type="PANTHER" id="PTHR23301:SF0">
    <property type="entry name" value="CHITIN-BINDING TYPE-2 DOMAIN-CONTAINING PROTEIN-RELATED"/>
    <property type="match status" value="1"/>
</dbReference>
<name>E9H1M1_DAPPU</name>
<keyword evidence="3" id="KW-0677">Repeat</keyword>
<keyword evidence="1" id="KW-0147">Chitin-binding</keyword>
<dbReference type="KEGG" id="dpx:DAPPUDRAFT_226709"/>
<dbReference type="PROSITE" id="PS50940">
    <property type="entry name" value="CHIT_BIND_II"/>
    <property type="match status" value="3"/>
</dbReference>